<evidence type="ECO:0000313" key="3">
    <source>
        <dbReference type="Proteomes" id="UP000194280"/>
    </source>
</evidence>
<name>A0A1Z5TDE1_HORWE</name>
<organism evidence="2 3">
    <name type="scientific">Hortaea werneckii EXF-2000</name>
    <dbReference type="NCBI Taxonomy" id="1157616"/>
    <lineage>
        <taxon>Eukaryota</taxon>
        <taxon>Fungi</taxon>
        <taxon>Dikarya</taxon>
        <taxon>Ascomycota</taxon>
        <taxon>Pezizomycotina</taxon>
        <taxon>Dothideomycetes</taxon>
        <taxon>Dothideomycetidae</taxon>
        <taxon>Mycosphaerellales</taxon>
        <taxon>Teratosphaeriaceae</taxon>
        <taxon>Hortaea</taxon>
    </lineage>
</organism>
<sequence>MAPSITTNAAICNSSSRTGIQPKFSVKSLKLQKHSEPTTVVGKYPRPGSNEQRSYTSFSSSVRKAQEIVEAPSADRLEGPGFA</sequence>
<dbReference type="VEuPathDB" id="FungiDB:BTJ68_05530"/>
<evidence type="ECO:0000256" key="1">
    <source>
        <dbReference type="SAM" id="MobiDB-lite"/>
    </source>
</evidence>
<reference evidence="2 3" key="1">
    <citation type="submission" date="2017-01" db="EMBL/GenBank/DDBJ databases">
        <title>The recent genome duplication of the halophilic yeast Hortaea werneckii: insights from long-read sequencing.</title>
        <authorList>
            <person name="Sinha S."/>
            <person name="Flibotte S."/>
            <person name="Neira M."/>
            <person name="Lenassi M."/>
            <person name="Gostincar C."/>
            <person name="Stajich J.E."/>
            <person name="Nislow C.E."/>
        </authorList>
    </citation>
    <scope>NUCLEOTIDE SEQUENCE [LARGE SCALE GENOMIC DNA]</scope>
    <source>
        <strain evidence="2 3">EXF-2000</strain>
    </source>
</reference>
<dbReference type="Proteomes" id="UP000194280">
    <property type="component" value="Unassembled WGS sequence"/>
</dbReference>
<evidence type="ECO:0000313" key="2">
    <source>
        <dbReference type="EMBL" id="OTA34018.1"/>
    </source>
</evidence>
<accession>A0A1Z5TDE1</accession>
<proteinExistence type="predicted"/>
<feature type="compositionally biased region" description="Polar residues" evidence="1">
    <location>
        <begin position="49"/>
        <end position="60"/>
    </location>
</feature>
<dbReference type="EMBL" id="MUNK01000066">
    <property type="protein sequence ID" value="OTA34018.1"/>
    <property type="molecule type" value="Genomic_DNA"/>
</dbReference>
<feature type="region of interest" description="Disordered" evidence="1">
    <location>
        <begin position="37"/>
        <end position="60"/>
    </location>
</feature>
<gene>
    <name evidence="2" type="ORF">BTJ68_05530</name>
</gene>
<keyword evidence="3" id="KW-1185">Reference proteome</keyword>
<dbReference type="InParanoid" id="A0A1Z5TDE1"/>
<protein>
    <submittedName>
        <fullName evidence="2">Uncharacterized protein</fullName>
    </submittedName>
</protein>
<comment type="caution">
    <text evidence="2">The sequence shown here is derived from an EMBL/GenBank/DDBJ whole genome shotgun (WGS) entry which is preliminary data.</text>
</comment>
<dbReference type="AlphaFoldDB" id="A0A1Z5TDE1"/>